<keyword evidence="4 6" id="KW-0472">Membrane</keyword>
<evidence type="ECO:0000256" key="4">
    <source>
        <dbReference type="ARBA" id="ARBA00023136"/>
    </source>
</evidence>
<evidence type="ECO:0000259" key="7">
    <source>
        <dbReference type="PROSITE" id="PS50850"/>
    </source>
</evidence>
<dbReference type="PROSITE" id="PS50850">
    <property type="entry name" value="MFS"/>
    <property type="match status" value="1"/>
</dbReference>
<dbReference type="SUPFAM" id="SSF103473">
    <property type="entry name" value="MFS general substrate transporter"/>
    <property type="match status" value="1"/>
</dbReference>
<dbReference type="OrthoDB" id="5141738at2759"/>
<feature type="transmembrane region" description="Helical" evidence="6">
    <location>
        <begin position="428"/>
        <end position="447"/>
    </location>
</feature>
<dbReference type="Gene3D" id="1.20.1250.20">
    <property type="entry name" value="MFS general substrate transporter like domains"/>
    <property type="match status" value="1"/>
</dbReference>
<feature type="domain" description="Major facilitator superfamily (MFS) profile" evidence="7">
    <location>
        <begin position="82"/>
        <end position="509"/>
    </location>
</feature>
<dbReference type="GO" id="GO:0016020">
    <property type="term" value="C:membrane"/>
    <property type="evidence" value="ECO:0007669"/>
    <property type="project" value="UniProtKB-SubCell"/>
</dbReference>
<feature type="region of interest" description="Disordered" evidence="5">
    <location>
        <begin position="531"/>
        <end position="554"/>
    </location>
</feature>
<evidence type="ECO:0000256" key="6">
    <source>
        <dbReference type="SAM" id="Phobius"/>
    </source>
</evidence>
<feature type="transmembrane region" description="Helical" evidence="6">
    <location>
        <begin position="174"/>
        <end position="192"/>
    </location>
</feature>
<feature type="transmembrane region" description="Helical" evidence="6">
    <location>
        <begin position="259"/>
        <end position="277"/>
    </location>
</feature>
<evidence type="ECO:0000256" key="1">
    <source>
        <dbReference type="ARBA" id="ARBA00004141"/>
    </source>
</evidence>
<name>A0A0L8H8F5_OCTBM</name>
<sequence length="554" mass="62937">MHFDDVLRKLGQFGRYQKLQFLLICFPVMISSWVLFSMVFVITDQQFYCNAPPSNDTFLLNRNISHRSYARLVTKASNKCSQYLSSDVDQYLNDHDYNISDKMLANSNLSTIDCSYGYIYEDPNPRDTIITEFNLVCDKRKFVSNIKAVFLGGRIFGCALFGQLSDRFGRRFGFFMSLFCVLVTGCLVSLSHNVWMFIVLYFLQGVSQAGIYACGFIIVMEIIGPKYRMMFGFILHCVFSVAAILLAALSYFVRDWHHLVLIISLICLLFIPYWWFLPESVRWLMTRKKFLQVNRIIKRIAKLNKCALPEEFTTKIKESDVESTKTYTILHLLNTWTMSKTSLNIWFAWLVNGLLYYGLSINSVNFAGNIYLNFSLSALVEIPAYLLCIPMLSKLGRKRILCFFMFLGGVTCIASSLMPPYLHWLKQTLATIGKFGSTAAFGIVYIYSAELFPTTVRNIALGTASIFASIGGAISPYILEFPGPWPLIVLGLLSISSGALSLLLYETKGKAMPDTINESTKYIRSEPCKEEGVKMISKKNEKPNSSSDEQVDMT</sequence>
<feature type="transmembrane region" description="Helical" evidence="6">
    <location>
        <begin position="343"/>
        <end position="364"/>
    </location>
</feature>
<dbReference type="InterPro" id="IPR005828">
    <property type="entry name" value="MFS_sugar_transport-like"/>
</dbReference>
<keyword evidence="3 6" id="KW-1133">Transmembrane helix</keyword>
<dbReference type="CDD" id="cd17317">
    <property type="entry name" value="MFS_SLC22"/>
    <property type="match status" value="1"/>
</dbReference>
<dbReference type="InterPro" id="IPR036259">
    <property type="entry name" value="MFS_trans_sf"/>
</dbReference>
<feature type="transmembrane region" description="Helical" evidence="6">
    <location>
        <begin position="400"/>
        <end position="422"/>
    </location>
</feature>
<feature type="compositionally biased region" description="Basic and acidic residues" evidence="5">
    <location>
        <begin position="531"/>
        <end position="542"/>
    </location>
</feature>
<feature type="transmembrane region" description="Helical" evidence="6">
    <location>
        <begin position="370"/>
        <end position="388"/>
    </location>
</feature>
<evidence type="ECO:0000256" key="2">
    <source>
        <dbReference type="ARBA" id="ARBA00022692"/>
    </source>
</evidence>
<dbReference type="Pfam" id="PF00083">
    <property type="entry name" value="Sugar_tr"/>
    <property type="match status" value="1"/>
</dbReference>
<protein>
    <recommendedName>
        <fullName evidence="7">Major facilitator superfamily (MFS) profile domain-containing protein</fullName>
    </recommendedName>
</protein>
<gene>
    <name evidence="8" type="ORF">OCBIM_22020900mg</name>
</gene>
<evidence type="ECO:0000256" key="5">
    <source>
        <dbReference type="SAM" id="MobiDB-lite"/>
    </source>
</evidence>
<dbReference type="PANTHER" id="PTHR24064">
    <property type="entry name" value="SOLUTE CARRIER FAMILY 22 MEMBER"/>
    <property type="match status" value="1"/>
</dbReference>
<feature type="transmembrane region" description="Helical" evidence="6">
    <location>
        <begin position="21"/>
        <end position="42"/>
    </location>
</feature>
<dbReference type="GO" id="GO:0022857">
    <property type="term" value="F:transmembrane transporter activity"/>
    <property type="evidence" value="ECO:0007669"/>
    <property type="project" value="InterPro"/>
</dbReference>
<dbReference type="KEGG" id="obi:106872420"/>
<reference evidence="8" key="1">
    <citation type="submission" date="2015-07" db="EMBL/GenBank/DDBJ databases">
        <title>MeaNS - Measles Nucleotide Surveillance Program.</title>
        <authorList>
            <person name="Tran T."/>
            <person name="Druce J."/>
        </authorList>
    </citation>
    <scope>NUCLEOTIDE SEQUENCE</scope>
    <source>
        <strain evidence="8">UCB-OBI-ISO-001</strain>
        <tissue evidence="8">Gonad</tissue>
    </source>
</reference>
<accession>A0A0L8H8F5</accession>
<organism evidence="8">
    <name type="scientific">Octopus bimaculoides</name>
    <name type="common">California two-spotted octopus</name>
    <dbReference type="NCBI Taxonomy" id="37653"/>
    <lineage>
        <taxon>Eukaryota</taxon>
        <taxon>Metazoa</taxon>
        <taxon>Spiralia</taxon>
        <taxon>Lophotrochozoa</taxon>
        <taxon>Mollusca</taxon>
        <taxon>Cephalopoda</taxon>
        <taxon>Coleoidea</taxon>
        <taxon>Octopodiformes</taxon>
        <taxon>Octopoda</taxon>
        <taxon>Incirrata</taxon>
        <taxon>Octopodidae</taxon>
        <taxon>Octopus</taxon>
    </lineage>
</organism>
<feature type="transmembrane region" description="Helical" evidence="6">
    <location>
        <begin position="459"/>
        <end position="479"/>
    </location>
</feature>
<dbReference type="EMBL" id="KQ418974">
    <property type="protein sequence ID" value="KOF85040.1"/>
    <property type="molecule type" value="Genomic_DNA"/>
</dbReference>
<dbReference type="InterPro" id="IPR020846">
    <property type="entry name" value="MFS_dom"/>
</dbReference>
<feature type="transmembrane region" description="Helical" evidence="6">
    <location>
        <begin position="485"/>
        <end position="505"/>
    </location>
</feature>
<evidence type="ECO:0000313" key="8">
    <source>
        <dbReference type="EMBL" id="KOF85040.1"/>
    </source>
</evidence>
<comment type="subcellular location">
    <subcellularLocation>
        <location evidence="1">Membrane</location>
        <topology evidence="1">Multi-pass membrane protein</topology>
    </subcellularLocation>
</comment>
<proteinExistence type="predicted"/>
<feature type="transmembrane region" description="Helical" evidence="6">
    <location>
        <begin position="231"/>
        <end position="253"/>
    </location>
</feature>
<keyword evidence="2 6" id="KW-0812">Transmembrane</keyword>
<dbReference type="AlphaFoldDB" id="A0A0L8H8F5"/>
<feature type="transmembrane region" description="Helical" evidence="6">
    <location>
        <begin position="198"/>
        <end position="219"/>
    </location>
</feature>
<evidence type="ECO:0000256" key="3">
    <source>
        <dbReference type="ARBA" id="ARBA00022989"/>
    </source>
</evidence>